<feature type="transmembrane region" description="Helical" evidence="1">
    <location>
        <begin position="81"/>
        <end position="99"/>
    </location>
</feature>
<evidence type="ECO:0000313" key="3">
    <source>
        <dbReference type="EMBL" id="KKM70542.1"/>
    </source>
</evidence>
<protein>
    <recommendedName>
        <fullName evidence="2">HPP transmembrane region domain-containing protein</fullName>
    </recommendedName>
</protein>
<evidence type="ECO:0000259" key="2">
    <source>
        <dbReference type="Pfam" id="PF04982"/>
    </source>
</evidence>
<reference evidence="3" key="1">
    <citation type="journal article" date="2015" name="Nature">
        <title>Complex archaea that bridge the gap between prokaryotes and eukaryotes.</title>
        <authorList>
            <person name="Spang A."/>
            <person name="Saw J.H."/>
            <person name="Jorgensen S.L."/>
            <person name="Zaremba-Niedzwiedzka K."/>
            <person name="Martijn J."/>
            <person name="Lind A.E."/>
            <person name="van Eijk R."/>
            <person name="Schleper C."/>
            <person name="Guy L."/>
            <person name="Ettema T.J."/>
        </authorList>
    </citation>
    <scope>NUCLEOTIDE SEQUENCE</scope>
</reference>
<gene>
    <name evidence="3" type="ORF">LCGC14_1439670</name>
</gene>
<evidence type="ECO:0000256" key="1">
    <source>
        <dbReference type="SAM" id="Phobius"/>
    </source>
</evidence>
<feature type="transmembrane region" description="Helical" evidence="1">
    <location>
        <begin position="144"/>
        <end position="165"/>
    </location>
</feature>
<proteinExistence type="predicted"/>
<comment type="caution">
    <text evidence="3">The sequence shown here is derived from an EMBL/GenBank/DDBJ whole genome shotgun (WGS) entry which is preliminary data.</text>
</comment>
<sequence length="178" mass="19125">MSLIEGINKISDQIKKLPRAAQPAIPSRELRVTFIGSMLGIGITAVLAFSWDCPMLLGPFGATAVLVYGAYKAPLAQPRNVLLGHLLGALMGVAVYDFFGITWWSLALGVTLAIVFMMATYSVHPPAGATAYVAIQTGGLGVDYMFILNPVLLGAFVLLLTAIIVNKLGKRDYPVTWW</sequence>
<dbReference type="PANTHER" id="PTHR33741">
    <property type="entry name" value="TRANSMEMBRANE PROTEIN DDB_G0269096-RELATED"/>
    <property type="match status" value="1"/>
</dbReference>
<feature type="transmembrane region" description="Helical" evidence="1">
    <location>
        <begin position="106"/>
        <end position="124"/>
    </location>
</feature>
<keyword evidence="1" id="KW-1133">Transmembrane helix</keyword>
<dbReference type="InterPro" id="IPR058581">
    <property type="entry name" value="TM_HPP"/>
</dbReference>
<dbReference type="Pfam" id="PF04982">
    <property type="entry name" value="TM_HPP"/>
    <property type="match status" value="1"/>
</dbReference>
<name>A0A0F9MN00_9ZZZZ</name>
<dbReference type="AlphaFoldDB" id="A0A0F9MN00"/>
<dbReference type="PANTHER" id="PTHR33741:SF5">
    <property type="entry name" value="TRANSMEMBRANE PROTEIN DDB_G0269096-RELATED"/>
    <property type="match status" value="1"/>
</dbReference>
<accession>A0A0F9MN00</accession>
<feature type="transmembrane region" description="Helical" evidence="1">
    <location>
        <begin position="32"/>
        <end position="51"/>
    </location>
</feature>
<organism evidence="3">
    <name type="scientific">marine sediment metagenome</name>
    <dbReference type="NCBI Taxonomy" id="412755"/>
    <lineage>
        <taxon>unclassified sequences</taxon>
        <taxon>metagenomes</taxon>
        <taxon>ecological metagenomes</taxon>
    </lineage>
</organism>
<keyword evidence="1" id="KW-0472">Membrane</keyword>
<feature type="domain" description="HPP transmembrane region" evidence="2">
    <location>
        <begin position="23"/>
        <end position="174"/>
    </location>
</feature>
<dbReference type="InterPro" id="IPR007065">
    <property type="entry name" value="HPP"/>
</dbReference>
<keyword evidence="1" id="KW-0812">Transmembrane</keyword>
<dbReference type="EMBL" id="LAZR01009798">
    <property type="protein sequence ID" value="KKM70542.1"/>
    <property type="molecule type" value="Genomic_DNA"/>
</dbReference>